<dbReference type="PIRSF" id="PIRSF000846">
    <property type="entry name" value="ATP_adenylyltr"/>
    <property type="match status" value="1"/>
</dbReference>
<evidence type="ECO:0000256" key="1">
    <source>
        <dbReference type="PIRSR" id="PIRSR000846-1"/>
    </source>
</evidence>
<dbReference type="GO" id="GO:0009117">
    <property type="term" value="P:nucleotide metabolic process"/>
    <property type="evidence" value="ECO:0007669"/>
    <property type="project" value="InterPro"/>
</dbReference>
<gene>
    <name evidence="4" type="ORF">D9Q98_004678</name>
</gene>
<dbReference type="InterPro" id="IPR036265">
    <property type="entry name" value="HIT-like_sf"/>
</dbReference>
<evidence type="ECO:0000313" key="4">
    <source>
        <dbReference type="EMBL" id="KAI3431630.1"/>
    </source>
</evidence>
<dbReference type="PANTHER" id="PTHR38420:SF1">
    <property type="entry name" value="PUTATIVE (AFU_ORTHOLOGUE AFUA_5G14690)-RELATED"/>
    <property type="match status" value="1"/>
</dbReference>
<keyword evidence="5" id="KW-1185">Reference proteome</keyword>
<protein>
    <recommendedName>
        <fullName evidence="6">ATP adenylyltransferase</fullName>
    </recommendedName>
</protein>
<evidence type="ECO:0000313" key="5">
    <source>
        <dbReference type="Proteomes" id="UP001055712"/>
    </source>
</evidence>
<reference evidence="4" key="2">
    <citation type="submission" date="2020-11" db="EMBL/GenBank/DDBJ databases">
        <authorList>
            <person name="Cecchin M."/>
            <person name="Marcolungo L."/>
            <person name="Rossato M."/>
            <person name="Girolomoni L."/>
            <person name="Cosentino E."/>
            <person name="Cuine S."/>
            <person name="Li-Beisson Y."/>
            <person name="Delledonne M."/>
            <person name="Ballottari M."/>
        </authorList>
    </citation>
    <scope>NUCLEOTIDE SEQUENCE</scope>
    <source>
        <strain evidence="4">211/11P</strain>
        <tissue evidence="4">Whole cell</tissue>
    </source>
</reference>
<dbReference type="EMBL" id="SIDB01000006">
    <property type="protein sequence ID" value="KAI3431630.1"/>
    <property type="molecule type" value="Genomic_DNA"/>
</dbReference>
<dbReference type="AlphaFoldDB" id="A0A9D4TQ33"/>
<feature type="domain" description="Ap4A phosphorylase 1/2 N-terminal" evidence="3">
    <location>
        <begin position="23"/>
        <end position="181"/>
    </location>
</feature>
<evidence type="ECO:0008006" key="6">
    <source>
        <dbReference type="Google" id="ProtNLM"/>
    </source>
</evidence>
<dbReference type="InterPro" id="IPR019200">
    <property type="entry name" value="ATP_adenylylTrfase_C"/>
</dbReference>
<dbReference type="Pfam" id="PF09830">
    <property type="entry name" value="ATP_transf"/>
    <property type="match status" value="1"/>
</dbReference>
<dbReference type="SUPFAM" id="SSF54197">
    <property type="entry name" value="HIT-like"/>
    <property type="match status" value="1"/>
</dbReference>
<comment type="caution">
    <text evidence="4">The sequence shown here is derived from an EMBL/GenBank/DDBJ whole genome shotgun (WGS) entry which is preliminary data.</text>
</comment>
<dbReference type="InterPro" id="IPR045759">
    <property type="entry name" value="Ap4A_phos1/2_N"/>
</dbReference>
<evidence type="ECO:0000259" key="3">
    <source>
        <dbReference type="Pfam" id="PF19327"/>
    </source>
</evidence>
<reference evidence="4" key="1">
    <citation type="journal article" date="2019" name="Plant J.">
        <title>Chlorella vulgaris genome assembly and annotation reveals the molecular basis for metabolic acclimation to high light conditions.</title>
        <authorList>
            <person name="Cecchin M."/>
            <person name="Marcolungo L."/>
            <person name="Rossato M."/>
            <person name="Girolomoni L."/>
            <person name="Cosentino E."/>
            <person name="Cuine S."/>
            <person name="Li-Beisson Y."/>
            <person name="Delledonne M."/>
            <person name="Ballottari M."/>
        </authorList>
    </citation>
    <scope>NUCLEOTIDE SEQUENCE</scope>
    <source>
        <strain evidence="4">211/11P</strain>
    </source>
</reference>
<evidence type="ECO:0000259" key="2">
    <source>
        <dbReference type="Pfam" id="PF09830"/>
    </source>
</evidence>
<name>A0A9D4TQ33_CHLVU</name>
<dbReference type="InterPro" id="IPR009163">
    <property type="entry name" value="Ap4A_phos1/2"/>
</dbReference>
<feature type="domain" description="ATP adenylyltransferase C-terminal" evidence="2">
    <location>
        <begin position="219"/>
        <end position="335"/>
    </location>
</feature>
<accession>A0A9D4TQ33</accession>
<dbReference type="Pfam" id="PF19327">
    <property type="entry name" value="Ap4A_phos_N"/>
    <property type="match status" value="1"/>
</dbReference>
<feature type="active site" description="Nucleophile" evidence="1">
    <location>
        <position position="169"/>
    </location>
</feature>
<organism evidence="4 5">
    <name type="scientific">Chlorella vulgaris</name>
    <name type="common">Green alga</name>
    <dbReference type="NCBI Taxonomy" id="3077"/>
    <lineage>
        <taxon>Eukaryota</taxon>
        <taxon>Viridiplantae</taxon>
        <taxon>Chlorophyta</taxon>
        <taxon>core chlorophytes</taxon>
        <taxon>Trebouxiophyceae</taxon>
        <taxon>Chlorellales</taxon>
        <taxon>Chlorellaceae</taxon>
        <taxon>Chlorella clade</taxon>
        <taxon>Chlorella</taxon>
    </lineage>
</organism>
<dbReference type="GO" id="GO:0003877">
    <property type="term" value="F:ATP:ADP adenylyltransferase activity"/>
    <property type="evidence" value="ECO:0007669"/>
    <property type="project" value="InterPro"/>
</dbReference>
<dbReference type="InterPro" id="IPR043171">
    <property type="entry name" value="Ap4A_phos1/2-like"/>
</dbReference>
<proteinExistence type="predicted"/>
<dbReference type="OrthoDB" id="10267950at2759"/>
<dbReference type="Gene3D" id="3.30.428.70">
    <property type="match status" value="1"/>
</dbReference>
<dbReference type="Proteomes" id="UP001055712">
    <property type="component" value="Unassembled WGS sequence"/>
</dbReference>
<sequence length="337" mass="36497">MATITPATAANESAVAATDTPADTTVLWQQITERYDCAQQIAAANMMDTKTEVLSDGDMQFVIRVAARLRDKPKAPSTGARKEFCNPFLPYEQALWVANLGDSHVLLLNKFNIVPWHCLVVTAEFHRQEEDLDAGDLAATWRVMQSMPHGGLAFYNCGPASGASQPHKHLQIVPLPLDDSHREGAGSSSSSGIRRPPIWPAVLEAAAGAQAGQPVELRNIPFAAFAATLDPPQPAEEAATGQYLLHVYQQLLDQCRAFVSARTGQESVSPSDGSLSYNLVLTSEFMLLVPRRAEAVGPVSCNSVAFAGSIFVKSREEQQYVEQQGPLHILTAVGFDW</sequence>
<dbReference type="PANTHER" id="PTHR38420">
    <property type="entry name" value="AP-4-A PHOSPHORYLASE II"/>
    <property type="match status" value="1"/>
</dbReference>
<dbReference type="GO" id="GO:0005524">
    <property type="term" value="F:ATP binding"/>
    <property type="evidence" value="ECO:0007669"/>
    <property type="project" value="InterPro"/>
</dbReference>